<reference evidence="4" key="1">
    <citation type="journal article" date="2019" name="Int. J. Syst. Evol. Microbiol.">
        <title>The Global Catalogue of Microorganisms (GCM) 10K type strain sequencing project: providing services to taxonomists for standard genome sequencing and annotation.</title>
        <authorList>
            <consortium name="The Broad Institute Genomics Platform"/>
            <consortium name="The Broad Institute Genome Sequencing Center for Infectious Disease"/>
            <person name="Wu L."/>
            <person name="Ma J."/>
        </authorList>
    </citation>
    <scope>NUCLEOTIDE SEQUENCE [LARGE SCALE GENOMIC DNA]</scope>
    <source>
        <strain evidence="4">CCUG 50213</strain>
    </source>
</reference>
<dbReference type="SUPFAM" id="SSF47413">
    <property type="entry name" value="lambda repressor-like DNA-binding domains"/>
    <property type="match status" value="1"/>
</dbReference>
<dbReference type="Gene3D" id="1.10.260.40">
    <property type="entry name" value="lambda repressor-like DNA-binding domains"/>
    <property type="match status" value="1"/>
</dbReference>
<comment type="caution">
    <text evidence="3">The sequence shown here is derived from an EMBL/GenBank/DDBJ whole genome shotgun (WGS) entry which is preliminary data.</text>
</comment>
<dbReference type="SMART" id="SM00530">
    <property type="entry name" value="HTH_XRE"/>
    <property type="match status" value="1"/>
</dbReference>
<gene>
    <name evidence="3" type="ORF">ACFQ3U_13860</name>
</gene>
<evidence type="ECO:0000313" key="3">
    <source>
        <dbReference type="EMBL" id="MFD1202982.1"/>
    </source>
</evidence>
<name>A0ABW3TRK6_9MICO</name>
<protein>
    <submittedName>
        <fullName evidence="3">Helix-turn-helix transcriptional regulator</fullName>
    </submittedName>
</protein>
<evidence type="ECO:0000313" key="4">
    <source>
        <dbReference type="Proteomes" id="UP001597181"/>
    </source>
</evidence>
<evidence type="ECO:0000259" key="2">
    <source>
        <dbReference type="PROSITE" id="PS50943"/>
    </source>
</evidence>
<dbReference type="CDD" id="cd00093">
    <property type="entry name" value="HTH_XRE"/>
    <property type="match status" value="1"/>
</dbReference>
<dbReference type="PROSITE" id="PS50943">
    <property type="entry name" value="HTH_CROC1"/>
    <property type="match status" value="1"/>
</dbReference>
<evidence type="ECO:0000256" key="1">
    <source>
        <dbReference type="SAM" id="MobiDB-lite"/>
    </source>
</evidence>
<feature type="region of interest" description="Disordered" evidence="1">
    <location>
        <begin position="181"/>
        <end position="207"/>
    </location>
</feature>
<organism evidence="3 4">
    <name type="scientific">Leucobacter albus</name>
    <dbReference type="NCBI Taxonomy" id="272210"/>
    <lineage>
        <taxon>Bacteria</taxon>
        <taxon>Bacillati</taxon>
        <taxon>Actinomycetota</taxon>
        <taxon>Actinomycetes</taxon>
        <taxon>Micrococcales</taxon>
        <taxon>Microbacteriaceae</taxon>
        <taxon>Leucobacter</taxon>
    </lineage>
</organism>
<accession>A0ABW3TRK6</accession>
<dbReference type="Proteomes" id="UP001597181">
    <property type="component" value="Unassembled WGS sequence"/>
</dbReference>
<dbReference type="EMBL" id="JBHTLY010000007">
    <property type="protein sequence ID" value="MFD1202982.1"/>
    <property type="molecule type" value="Genomic_DNA"/>
</dbReference>
<dbReference type="RefSeq" id="WP_343960752.1">
    <property type="nucleotide sequence ID" value="NZ_BAAAKZ010000009.1"/>
</dbReference>
<dbReference type="Pfam" id="PF13560">
    <property type="entry name" value="HTH_31"/>
    <property type="match status" value="1"/>
</dbReference>
<proteinExistence type="predicted"/>
<dbReference type="InterPro" id="IPR010982">
    <property type="entry name" value="Lambda_DNA-bd_dom_sf"/>
</dbReference>
<sequence>MRIQKPADLARLVKTQRHAQGRTQQEVAEAIGITRQSLARVERGAAGVSFHTVLRIFDYLSIRLDAAAGPQPQAEIAAAASAEPEQTVAERSVDSAAIAAAAARSIDTSAITNPAIQNISLSLSSVAAAVGASTRDVDSSAALTSWRSALGELSARLRESTASEGVELSPHQARQAVLNAAIEAGDPNLGNSPDAASPRNPESTGRA</sequence>
<feature type="domain" description="HTH cro/C1-type" evidence="2">
    <location>
        <begin position="13"/>
        <end position="67"/>
    </location>
</feature>
<keyword evidence="4" id="KW-1185">Reference proteome</keyword>
<dbReference type="InterPro" id="IPR001387">
    <property type="entry name" value="Cro/C1-type_HTH"/>
</dbReference>